<feature type="transmembrane region" description="Helical" evidence="6">
    <location>
        <begin position="205"/>
        <end position="226"/>
    </location>
</feature>
<dbReference type="Pfam" id="PF00909">
    <property type="entry name" value="Ammonium_transp"/>
    <property type="match status" value="1"/>
</dbReference>
<evidence type="ECO:0000313" key="8">
    <source>
        <dbReference type="EMBL" id="KAG2497748.1"/>
    </source>
</evidence>
<dbReference type="InterPro" id="IPR024041">
    <property type="entry name" value="NH4_transpt_AmtB-like_dom"/>
</dbReference>
<feature type="transmembrane region" description="Helical" evidence="6">
    <location>
        <begin position="371"/>
        <end position="394"/>
    </location>
</feature>
<dbReference type="Gene3D" id="1.10.3430.10">
    <property type="entry name" value="Ammonium transporter AmtB like domains"/>
    <property type="match status" value="1"/>
</dbReference>
<dbReference type="InterPro" id="IPR029020">
    <property type="entry name" value="Ammonium/urea_transptr"/>
</dbReference>
<dbReference type="OrthoDB" id="534912at2759"/>
<evidence type="ECO:0000256" key="6">
    <source>
        <dbReference type="SAM" id="Phobius"/>
    </source>
</evidence>
<keyword evidence="3 6" id="KW-0812">Transmembrane</keyword>
<dbReference type="PANTHER" id="PTHR11730">
    <property type="entry name" value="AMMONIUM TRANSPORTER"/>
    <property type="match status" value="1"/>
</dbReference>
<comment type="subcellular location">
    <subcellularLocation>
        <location evidence="1">Membrane</location>
        <topology evidence="1">Multi-pass membrane protein</topology>
    </subcellularLocation>
</comment>
<dbReference type="Proteomes" id="UP000612055">
    <property type="component" value="Unassembled WGS sequence"/>
</dbReference>
<dbReference type="AlphaFoldDB" id="A0A835Y7Z0"/>
<dbReference type="EMBL" id="JAEHOE010000013">
    <property type="protein sequence ID" value="KAG2497748.1"/>
    <property type="molecule type" value="Genomic_DNA"/>
</dbReference>
<keyword evidence="4 6" id="KW-1133">Transmembrane helix</keyword>
<gene>
    <name evidence="8" type="ORF">HYH03_004481</name>
</gene>
<sequence>MGAKLKSFAATLAGVLCAALLAFALFTDLAPEEAYVSHYYQFLIHVMLMIFVGFGFLMTFLRKYSLSAVGLNFVLSAVVMLLAVLALGAAQQGALEGRVSTITIDLPLFIDAAFAAGSAMIAFGAVLGRASPSQILWMLVLMVPVYALNQWVVFEQFRALDIGGSMSIHAFGAYYGLAASRWIATQPGGGAGHANNGASPATDTFAMIGTIFLWILWPSFNGALGATPGGTDQWQWHCIANTLLALLASCVAAFAASVLLGESGKMDMVHVQNATLAGGVAVGSSASLRLPPAAALGLGALAGVLSTAGYVRLTPKLEAGSLALRDTCGVHNLHGMPGILGGLASALFTALPSLAARNTGLLVRGAAQPLWQLAGLGVTLALAAAGGSAAGALVTRVGWVRGAELVVEKLYDDAPWWHGHEGEEEEH</sequence>
<name>A0A835Y7Z0_9CHLO</name>
<reference evidence="8" key="1">
    <citation type="journal article" date="2020" name="bioRxiv">
        <title>Comparative genomics of Chlamydomonas.</title>
        <authorList>
            <person name="Craig R.J."/>
            <person name="Hasan A.R."/>
            <person name="Ness R.W."/>
            <person name="Keightley P.D."/>
        </authorList>
    </citation>
    <scope>NUCLEOTIDE SEQUENCE</scope>
    <source>
        <strain evidence="8">CCAP 11/70</strain>
    </source>
</reference>
<protein>
    <recommendedName>
        <fullName evidence="7">Ammonium transporter AmtB-like domain-containing protein</fullName>
    </recommendedName>
</protein>
<dbReference type="SUPFAM" id="SSF111352">
    <property type="entry name" value="Ammonium transporter"/>
    <property type="match status" value="1"/>
</dbReference>
<evidence type="ECO:0000256" key="5">
    <source>
        <dbReference type="ARBA" id="ARBA00023136"/>
    </source>
</evidence>
<feature type="transmembrane region" description="Helical" evidence="6">
    <location>
        <begin position="108"/>
        <end position="128"/>
    </location>
</feature>
<comment type="similarity">
    <text evidence="2">Belongs to the ammonium transporter (TC 2.A.49) family. Rh subfamily.</text>
</comment>
<keyword evidence="5 6" id="KW-0472">Membrane</keyword>
<feature type="transmembrane region" description="Helical" evidence="6">
    <location>
        <begin position="135"/>
        <end position="154"/>
    </location>
</feature>
<dbReference type="PRINTS" id="PR00342">
    <property type="entry name" value="RHESUSRHD"/>
</dbReference>
<dbReference type="GO" id="GO:0008519">
    <property type="term" value="F:ammonium channel activity"/>
    <property type="evidence" value="ECO:0007669"/>
    <property type="project" value="InterPro"/>
</dbReference>
<dbReference type="PANTHER" id="PTHR11730:SF60">
    <property type="entry name" value="RH50, ISOFORM D"/>
    <property type="match status" value="1"/>
</dbReference>
<feature type="transmembrane region" description="Helical" evidence="6">
    <location>
        <begin position="68"/>
        <end position="88"/>
    </location>
</feature>
<evidence type="ECO:0000256" key="1">
    <source>
        <dbReference type="ARBA" id="ARBA00004141"/>
    </source>
</evidence>
<feature type="transmembrane region" description="Helical" evidence="6">
    <location>
        <begin position="40"/>
        <end position="61"/>
    </location>
</feature>
<dbReference type="InterPro" id="IPR002229">
    <property type="entry name" value="RhesusRHD"/>
</dbReference>
<dbReference type="GO" id="GO:0005886">
    <property type="term" value="C:plasma membrane"/>
    <property type="evidence" value="ECO:0007669"/>
    <property type="project" value="InterPro"/>
</dbReference>
<organism evidence="8 9">
    <name type="scientific">Edaphochlamys debaryana</name>
    <dbReference type="NCBI Taxonomy" id="47281"/>
    <lineage>
        <taxon>Eukaryota</taxon>
        <taxon>Viridiplantae</taxon>
        <taxon>Chlorophyta</taxon>
        <taxon>core chlorophytes</taxon>
        <taxon>Chlorophyceae</taxon>
        <taxon>CS clade</taxon>
        <taxon>Chlamydomonadales</taxon>
        <taxon>Chlamydomonadales incertae sedis</taxon>
        <taxon>Edaphochlamys</taxon>
    </lineage>
</organism>
<accession>A0A835Y7Z0</accession>
<dbReference type="GO" id="GO:0097272">
    <property type="term" value="P:ammonium homeostasis"/>
    <property type="evidence" value="ECO:0007669"/>
    <property type="project" value="TreeGrafter"/>
</dbReference>
<evidence type="ECO:0000256" key="3">
    <source>
        <dbReference type="ARBA" id="ARBA00022692"/>
    </source>
</evidence>
<evidence type="ECO:0000313" key="9">
    <source>
        <dbReference type="Proteomes" id="UP000612055"/>
    </source>
</evidence>
<feature type="transmembrane region" description="Helical" evidence="6">
    <location>
        <begin position="333"/>
        <end position="351"/>
    </location>
</feature>
<feature type="transmembrane region" description="Helical" evidence="6">
    <location>
        <begin position="293"/>
        <end position="313"/>
    </location>
</feature>
<feature type="domain" description="Ammonium transporter AmtB-like" evidence="7">
    <location>
        <begin position="27"/>
        <end position="397"/>
    </location>
</feature>
<proteinExistence type="inferred from homology"/>
<keyword evidence="9" id="KW-1185">Reference proteome</keyword>
<evidence type="ECO:0000256" key="4">
    <source>
        <dbReference type="ARBA" id="ARBA00022989"/>
    </source>
</evidence>
<evidence type="ECO:0000259" key="7">
    <source>
        <dbReference type="Pfam" id="PF00909"/>
    </source>
</evidence>
<comment type="caution">
    <text evidence="8">The sequence shown here is derived from an EMBL/GenBank/DDBJ whole genome shotgun (WGS) entry which is preliminary data.</text>
</comment>
<feature type="transmembrane region" description="Helical" evidence="6">
    <location>
        <begin position="238"/>
        <end position="260"/>
    </location>
</feature>
<evidence type="ECO:0000256" key="2">
    <source>
        <dbReference type="ARBA" id="ARBA00011036"/>
    </source>
</evidence>